<feature type="transmembrane region" description="Helical" evidence="3">
    <location>
        <begin position="654"/>
        <end position="676"/>
    </location>
</feature>
<dbReference type="EMBL" id="OU895877">
    <property type="protein sequence ID" value="CAH1716308.1"/>
    <property type="molecule type" value="Genomic_DNA"/>
</dbReference>
<dbReference type="InterPro" id="IPR001611">
    <property type="entry name" value="Leu-rich_rpt"/>
</dbReference>
<reference evidence="5" key="2">
    <citation type="submission" date="2022-10" db="EMBL/GenBank/DDBJ databases">
        <authorList>
            <consortium name="ENA_rothamsted_submissions"/>
            <consortium name="culmorum"/>
            <person name="King R."/>
        </authorList>
    </citation>
    <scope>NUCLEOTIDE SEQUENCE</scope>
</reference>
<keyword evidence="4" id="KW-0732">Signal</keyword>
<dbReference type="PANTHER" id="PTHR45712:SF22">
    <property type="entry name" value="INSULIN-LIKE GROWTH FACTOR-BINDING PROTEIN COMPLEX ACID LABILE SUBUNIT"/>
    <property type="match status" value="1"/>
</dbReference>
<dbReference type="Pfam" id="PF13855">
    <property type="entry name" value="LRR_8"/>
    <property type="match status" value="2"/>
</dbReference>
<organism evidence="5 6">
    <name type="scientific">Chironomus riparius</name>
    <dbReference type="NCBI Taxonomy" id="315576"/>
    <lineage>
        <taxon>Eukaryota</taxon>
        <taxon>Metazoa</taxon>
        <taxon>Ecdysozoa</taxon>
        <taxon>Arthropoda</taxon>
        <taxon>Hexapoda</taxon>
        <taxon>Insecta</taxon>
        <taxon>Pterygota</taxon>
        <taxon>Neoptera</taxon>
        <taxon>Endopterygota</taxon>
        <taxon>Diptera</taxon>
        <taxon>Nematocera</taxon>
        <taxon>Chironomoidea</taxon>
        <taxon>Chironomidae</taxon>
        <taxon>Chironominae</taxon>
        <taxon>Chironomus</taxon>
    </lineage>
</organism>
<dbReference type="InterPro" id="IPR032675">
    <property type="entry name" value="LRR_dom_sf"/>
</dbReference>
<feature type="signal peptide" evidence="4">
    <location>
        <begin position="1"/>
        <end position="18"/>
    </location>
</feature>
<evidence type="ECO:0000256" key="2">
    <source>
        <dbReference type="ARBA" id="ARBA00022737"/>
    </source>
</evidence>
<keyword evidence="3" id="KW-1133">Transmembrane helix</keyword>
<dbReference type="PANTHER" id="PTHR45712">
    <property type="entry name" value="AGAP008170-PA"/>
    <property type="match status" value="1"/>
</dbReference>
<dbReference type="Gene3D" id="3.80.10.10">
    <property type="entry name" value="Ribonuclease Inhibitor"/>
    <property type="match status" value="2"/>
</dbReference>
<keyword evidence="2" id="KW-0677">Repeat</keyword>
<keyword evidence="3" id="KW-0472">Membrane</keyword>
<gene>
    <name evidence="5" type="ORF">CHIRRI_LOCUS4282</name>
</gene>
<reference evidence="5" key="1">
    <citation type="submission" date="2022-01" db="EMBL/GenBank/DDBJ databases">
        <authorList>
            <person name="King R."/>
        </authorList>
    </citation>
    <scope>NUCLEOTIDE SEQUENCE</scope>
</reference>
<evidence type="ECO:0000256" key="3">
    <source>
        <dbReference type="SAM" id="Phobius"/>
    </source>
</evidence>
<evidence type="ECO:0000313" key="5">
    <source>
        <dbReference type="EMBL" id="CAH1716308.1"/>
    </source>
</evidence>
<dbReference type="SUPFAM" id="SSF52058">
    <property type="entry name" value="L domain-like"/>
    <property type="match status" value="1"/>
</dbReference>
<sequence length="705" mass="80295">MCWRFCVVLLLLLQEVICISSAVVTKSNENRTILVCSEYSDEILVNEEQIQSEKCTFSYVDFDEPNDVQIASMVVKNVDYDDSVNEIDASSHITTVHFVNSRLSNIPCQIFKKFTNMKSLNCDGVNLKSLSRDDMKGASNLKEFSCNSNYVVSLDSKLFENSIELESIDISINDIERIDATSFNGLSQLKKLLLYDNKLSSLSEDLFKDLIKLEEINLSNNQIEIIEGKLFSSCKLLKYIYLNDNLIQKLDESAFVDIENIVFLEISNNNLTSLKLNLSASGLYANNNQLKSIELGSIGYLSFYNNSISNVTFTMENHVLSVNMSTNNVNKDSLKAITRCGALKSLDLSFNNLGQLNVSTFLELNDLQILNLQSTNLSRIDYGLFQHQTKLEQMDISYNQLGTSEVFDLNKFASLKLLTTLFMEGNNITEFEYDDIKKVFPKLQTIGYTDNPWKCSYLTLMNQFMEHNGIEIYQLVTVKTRSNVGGIACDGDDKRVNSRMNYEDRLRSTNSIRHKLNASDNELSVISKRFEEFMLNFSSSSHNKRNDDYVSKMDLINELSMIKSSIATLQESFVSISKRLDKLQTHDGVIEAIKTIQNSSYDMKMMKARLDGVDKVLGMLNNASTKVMLQQQTLKKQHQPGAYDISTTNTNDDFLVKAMISIIFVIVCGFVLIYIIKLFARRHHHHHRDLRTYTDGDTIDENIIL</sequence>
<feature type="chain" id="PRO_5040511754" evidence="4">
    <location>
        <begin position="19"/>
        <end position="705"/>
    </location>
</feature>
<evidence type="ECO:0000256" key="4">
    <source>
        <dbReference type="SAM" id="SignalP"/>
    </source>
</evidence>
<keyword evidence="6" id="KW-1185">Reference proteome</keyword>
<keyword evidence="1" id="KW-0433">Leucine-rich repeat</keyword>
<proteinExistence type="predicted"/>
<dbReference type="Proteomes" id="UP001153620">
    <property type="component" value="Chromosome 1"/>
</dbReference>
<evidence type="ECO:0000256" key="1">
    <source>
        <dbReference type="ARBA" id="ARBA00022614"/>
    </source>
</evidence>
<name>A0A9P0ITN8_9DIPT</name>
<keyword evidence="3" id="KW-0812">Transmembrane</keyword>
<dbReference type="InterPro" id="IPR003591">
    <property type="entry name" value="Leu-rich_rpt_typical-subtyp"/>
</dbReference>
<evidence type="ECO:0000313" key="6">
    <source>
        <dbReference type="Proteomes" id="UP001153620"/>
    </source>
</evidence>
<accession>A0A9P0ITN8</accession>
<protein>
    <submittedName>
        <fullName evidence="5">Uncharacterized protein</fullName>
    </submittedName>
</protein>
<dbReference type="AlphaFoldDB" id="A0A9P0ITN8"/>
<dbReference type="SMART" id="SM00369">
    <property type="entry name" value="LRR_TYP"/>
    <property type="match status" value="7"/>
</dbReference>
<dbReference type="InterPro" id="IPR050333">
    <property type="entry name" value="SLRP"/>
</dbReference>